<dbReference type="InterPro" id="IPR051907">
    <property type="entry name" value="DoxX-like_oxidoreductase"/>
</dbReference>
<dbReference type="PANTHER" id="PTHR33452">
    <property type="entry name" value="OXIDOREDUCTASE CATD-RELATED"/>
    <property type="match status" value="1"/>
</dbReference>
<dbReference type="Proteomes" id="UP000184520">
    <property type="component" value="Unassembled WGS sequence"/>
</dbReference>
<feature type="transmembrane region" description="Helical" evidence="7">
    <location>
        <begin position="64"/>
        <end position="85"/>
    </location>
</feature>
<protein>
    <submittedName>
        <fullName evidence="8">Putative oxidoreductase</fullName>
    </submittedName>
</protein>
<dbReference type="OrthoDB" id="121744at2"/>
<keyword evidence="3" id="KW-1003">Cell membrane</keyword>
<keyword evidence="5 7" id="KW-1133">Transmembrane helix</keyword>
<evidence type="ECO:0000256" key="3">
    <source>
        <dbReference type="ARBA" id="ARBA00022475"/>
    </source>
</evidence>
<evidence type="ECO:0000256" key="2">
    <source>
        <dbReference type="ARBA" id="ARBA00006679"/>
    </source>
</evidence>
<keyword evidence="9" id="KW-1185">Reference proteome</keyword>
<dbReference type="InterPro" id="IPR032808">
    <property type="entry name" value="DoxX"/>
</dbReference>
<feature type="transmembrane region" description="Helical" evidence="7">
    <location>
        <begin position="92"/>
        <end position="109"/>
    </location>
</feature>
<evidence type="ECO:0000256" key="6">
    <source>
        <dbReference type="ARBA" id="ARBA00023136"/>
    </source>
</evidence>
<evidence type="ECO:0000313" key="8">
    <source>
        <dbReference type="EMBL" id="SHG13074.1"/>
    </source>
</evidence>
<dbReference type="STRING" id="634436.SAMN05216361_1386"/>
<comment type="subcellular location">
    <subcellularLocation>
        <location evidence="1">Cell membrane</location>
        <topology evidence="1">Multi-pass membrane protein</topology>
    </subcellularLocation>
</comment>
<evidence type="ECO:0000313" key="9">
    <source>
        <dbReference type="Proteomes" id="UP000184520"/>
    </source>
</evidence>
<name>A0A1M5HAU9_9ALTE</name>
<proteinExistence type="inferred from homology"/>
<keyword evidence="6 7" id="KW-0472">Membrane</keyword>
<dbReference type="EMBL" id="FQWD01000002">
    <property type="protein sequence ID" value="SHG13074.1"/>
    <property type="molecule type" value="Genomic_DNA"/>
</dbReference>
<evidence type="ECO:0000256" key="1">
    <source>
        <dbReference type="ARBA" id="ARBA00004651"/>
    </source>
</evidence>
<keyword evidence="4 7" id="KW-0812">Transmembrane</keyword>
<sequence>MKSIVLQTGRVLGGMSGVFNTVQPLLTLAGRIYVSWVFFASGLTKIADWETTLFLFEYEYHVPFLPVVLAAYLATLAELIVPVLLTSGLASRLSAIVLSIVNVVAVISLEEIAPAALYGHVIWGLILAHVVFWGAGQLSADHVIKWLYNKRLPQAATA</sequence>
<dbReference type="GO" id="GO:0005886">
    <property type="term" value="C:plasma membrane"/>
    <property type="evidence" value="ECO:0007669"/>
    <property type="project" value="UniProtKB-SubCell"/>
</dbReference>
<comment type="similarity">
    <text evidence="2">Belongs to the DoxX family.</text>
</comment>
<feature type="transmembrane region" description="Helical" evidence="7">
    <location>
        <begin position="115"/>
        <end position="135"/>
    </location>
</feature>
<reference evidence="9" key="1">
    <citation type="submission" date="2016-11" db="EMBL/GenBank/DDBJ databases">
        <authorList>
            <person name="Varghese N."/>
            <person name="Submissions S."/>
        </authorList>
    </citation>
    <scope>NUCLEOTIDE SEQUENCE [LARGE SCALE GENOMIC DNA]</scope>
    <source>
        <strain evidence="9">CGMCC 1.8995</strain>
    </source>
</reference>
<evidence type="ECO:0000256" key="7">
    <source>
        <dbReference type="SAM" id="Phobius"/>
    </source>
</evidence>
<dbReference type="AlphaFoldDB" id="A0A1M5HAU9"/>
<accession>A0A1M5HAU9</accession>
<organism evidence="8 9">
    <name type="scientific">Marisediminitalea aggregata</name>
    <dbReference type="NCBI Taxonomy" id="634436"/>
    <lineage>
        <taxon>Bacteria</taxon>
        <taxon>Pseudomonadati</taxon>
        <taxon>Pseudomonadota</taxon>
        <taxon>Gammaproteobacteria</taxon>
        <taxon>Alteromonadales</taxon>
        <taxon>Alteromonadaceae</taxon>
        <taxon>Marisediminitalea</taxon>
    </lineage>
</organism>
<dbReference type="PANTHER" id="PTHR33452:SF1">
    <property type="entry name" value="INNER MEMBRANE PROTEIN YPHA-RELATED"/>
    <property type="match status" value="1"/>
</dbReference>
<evidence type="ECO:0000256" key="5">
    <source>
        <dbReference type="ARBA" id="ARBA00022989"/>
    </source>
</evidence>
<dbReference type="RefSeq" id="WP_073319856.1">
    <property type="nucleotide sequence ID" value="NZ_FQWD01000002.1"/>
</dbReference>
<evidence type="ECO:0000256" key="4">
    <source>
        <dbReference type="ARBA" id="ARBA00022692"/>
    </source>
</evidence>
<gene>
    <name evidence="8" type="ORF">SAMN05216361_1386</name>
</gene>
<dbReference type="Pfam" id="PF07681">
    <property type="entry name" value="DoxX"/>
    <property type="match status" value="1"/>
</dbReference>